<reference evidence="3" key="1">
    <citation type="submission" date="2021-02" db="EMBL/GenBank/DDBJ databases">
        <title>Genome-Resolved Metagenomics of a Microbial Community Performing Photosynthetic Biological Nutrient Removal.</title>
        <authorList>
            <person name="Mcdaniel E.A."/>
        </authorList>
    </citation>
    <scope>NUCLEOTIDE SEQUENCE</scope>
    <source>
        <strain evidence="3">UWPOB_OBS1</strain>
    </source>
</reference>
<accession>A0A8J7TKS1</accession>
<feature type="non-terminal residue" evidence="3">
    <location>
        <position position="76"/>
    </location>
</feature>
<organism evidence="3 4">
    <name type="scientific">Candidatus Obscuribacter phosphatis</name>
    <dbReference type="NCBI Taxonomy" id="1906157"/>
    <lineage>
        <taxon>Bacteria</taxon>
        <taxon>Bacillati</taxon>
        <taxon>Candidatus Melainabacteria</taxon>
        <taxon>Candidatus Obscuribacterales</taxon>
        <taxon>Candidatus Obscuribacteraceae</taxon>
        <taxon>Candidatus Obscuribacter</taxon>
    </lineage>
</organism>
<sequence>MRKLSKLTMSFSALTVVGALSLSAPAFAQDAFGSGPGGGSSSADESGGHMGTQAYQTQTTGSQTQQLNLGQSPTLQ</sequence>
<protein>
    <submittedName>
        <fullName evidence="3">Uncharacterized protein</fullName>
    </submittedName>
</protein>
<feature type="region of interest" description="Disordered" evidence="1">
    <location>
        <begin position="28"/>
        <end position="76"/>
    </location>
</feature>
<proteinExistence type="predicted"/>
<feature type="compositionally biased region" description="Polar residues" evidence="1">
    <location>
        <begin position="67"/>
        <end position="76"/>
    </location>
</feature>
<keyword evidence="2" id="KW-0732">Signal</keyword>
<evidence type="ECO:0000313" key="4">
    <source>
        <dbReference type="Proteomes" id="UP000664277"/>
    </source>
</evidence>
<feature type="signal peptide" evidence="2">
    <location>
        <begin position="1"/>
        <end position="28"/>
    </location>
</feature>
<comment type="caution">
    <text evidence="3">The sequence shown here is derived from an EMBL/GenBank/DDBJ whole genome shotgun (WGS) entry which is preliminary data.</text>
</comment>
<evidence type="ECO:0000256" key="2">
    <source>
        <dbReference type="SAM" id="SignalP"/>
    </source>
</evidence>
<name>A0A8J7TKS1_9BACT</name>
<dbReference type="AlphaFoldDB" id="A0A8J7TKS1"/>
<evidence type="ECO:0000313" key="3">
    <source>
        <dbReference type="EMBL" id="MBN8660250.1"/>
    </source>
</evidence>
<feature type="compositionally biased region" description="Low complexity" evidence="1">
    <location>
        <begin position="52"/>
        <end position="66"/>
    </location>
</feature>
<feature type="chain" id="PRO_5035290929" evidence="2">
    <location>
        <begin position="29"/>
        <end position="76"/>
    </location>
</feature>
<dbReference type="EMBL" id="JAFLCK010000009">
    <property type="protein sequence ID" value="MBN8660250.1"/>
    <property type="molecule type" value="Genomic_DNA"/>
</dbReference>
<evidence type="ECO:0000256" key="1">
    <source>
        <dbReference type="SAM" id="MobiDB-lite"/>
    </source>
</evidence>
<gene>
    <name evidence="3" type="ORF">J0M35_07795</name>
</gene>
<dbReference type="Proteomes" id="UP000664277">
    <property type="component" value="Unassembled WGS sequence"/>
</dbReference>